<evidence type="ECO:0000313" key="2">
    <source>
        <dbReference type="EMBL" id="HGB36616.1"/>
    </source>
</evidence>
<dbReference type="PANTHER" id="PTHR33608">
    <property type="entry name" value="BLL2464 PROTEIN"/>
    <property type="match status" value="1"/>
</dbReference>
<feature type="domain" description="DUF58" evidence="1">
    <location>
        <begin position="61"/>
        <end position="257"/>
    </location>
</feature>
<organism evidence="2">
    <name type="scientific">candidate division WOR-3 bacterium</name>
    <dbReference type="NCBI Taxonomy" id="2052148"/>
    <lineage>
        <taxon>Bacteria</taxon>
        <taxon>Bacteria division WOR-3</taxon>
    </lineage>
</organism>
<dbReference type="PANTHER" id="PTHR33608:SF6">
    <property type="entry name" value="BLL2464 PROTEIN"/>
    <property type="match status" value="1"/>
</dbReference>
<dbReference type="AlphaFoldDB" id="A0A7V3KPR0"/>
<gene>
    <name evidence="2" type="ORF">ENV38_06910</name>
</gene>
<protein>
    <submittedName>
        <fullName evidence="2">DUF58 domain-containing protein</fullName>
    </submittedName>
</protein>
<proteinExistence type="predicted"/>
<dbReference type="Gene3D" id="3.40.50.410">
    <property type="entry name" value="von Willebrand factor, type A domain"/>
    <property type="match status" value="1"/>
</dbReference>
<name>A0A7V3KPR0_UNCW3</name>
<dbReference type="SUPFAM" id="SSF53300">
    <property type="entry name" value="vWA-like"/>
    <property type="match status" value="1"/>
</dbReference>
<sequence length="299" mass="34953">MFLISSGCLKRKRFLKVVLPFDAKIVEILKKKGISLETLLEGYLRGRHRSPFYGHSLEFKDLRPYEKGDDLKFIDWRLYGRSEKFFVKKFEEETNVRVFIALDISRSMSLYDKGKMARGVAAAIALLSYYSRDAIGLYLFNEGEVFFLPPSTTYKNLFLLFESLDKFGDFGRTNFVLAMLGLDERVRKRSLLVVISDFLSEIESIKKFVRFFKGKGHEIVPLIVSSQREKSLSMQEARLKDIETGYELSLSRVESFRYGEMINQHYTELKVLLRNFGIRFFEFQAEMDLTLQLRSFLEG</sequence>
<dbReference type="Pfam" id="PF01882">
    <property type="entry name" value="DUF58"/>
    <property type="match status" value="1"/>
</dbReference>
<dbReference type="InterPro" id="IPR002881">
    <property type="entry name" value="DUF58"/>
</dbReference>
<dbReference type="InterPro" id="IPR036465">
    <property type="entry name" value="vWFA_dom_sf"/>
</dbReference>
<evidence type="ECO:0000259" key="1">
    <source>
        <dbReference type="Pfam" id="PF01882"/>
    </source>
</evidence>
<accession>A0A7V3KPR0</accession>
<dbReference type="EMBL" id="DTGD01000257">
    <property type="protein sequence ID" value="HGB36616.1"/>
    <property type="molecule type" value="Genomic_DNA"/>
</dbReference>
<dbReference type="CDD" id="cd00198">
    <property type="entry name" value="vWFA"/>
    <property type="match status" value="1"/>
</dbReference>
<reference evidence="2" key="1">
    <citation type="journal article" date="2020" name="mSystems">
        <title>Genome- and Community-Level Interaction Insights into Carbon Utilization and Element Cycling Functions of Hydrothermarchaeota in Hydrothermal Sediment.</title>
        <authorList>
            <person name="Zhou Z."/>
            <person name="Liu Y."/>
            <person name="Xu W."/>
            <person name="Pan J."/>
            <person name="Luo Z.H."/>
            <person name="Li M."/>
        </authorList>
    </citation>
    <scope>NUCLEOTIDE SEQUENCE [LARGE SCALE GENOMIC DNA]</scope>
    <source>
        <strain evidence="2">SpSt-754</strain>
    </source>
</reference>
<comment type="caution">
    <text evidence="2">The sequence shown here is derived from an EMBL/GenBank/DDBJ whole genome shotgun (WGS) entry which is preliminary data.</text>
</comment>